<evidence type="ECO:0000259" key="7">
    <source>
        <dbReference type="Pfam" id="PF04542"/>
    </source>
</evidence>
<dbReference type="SUPFAM" id="SSF88946">
    <property type="entry name" value="Sigma2 domain of RNA polymerase sigma factors"/>
    <property type="match status" value="1"/>
</dbReference>
<keyword evidence="2" id="KW-0731">Sigma factor</keyword>
<dbReference type="InterPro" id="IPR014322">
    <property type="entry name" value="RNA_pol_sigma-B/F/G"/>
</dbReference>
<keyword evidence="3" id="KW-0238">DNA-binding</keyword>
<dbReference type="Pfam" id="PF04539">
    <property type="entry name" value="Sigma70_r3"/>
    <property type="match status" value="1"/>
</dbReference>
<comment type="caution">
    <text evidence="9">The sequence shown here is derived from an EMBL/GenBank/DDBJ whole genome shotgun (WGS) entry which is preliminary data.</text>
</comment>
<dbReference type="PANTHER" id="PTHR30385:SF4">
    <property type="entry name" value="RNA POLYMERASE SIGMA-E FACTOR"/>
    <property type="match status" value="1"/>
</dbReference>
<dbReference type="NCBIfam" id="TIGR02980">
    <property type="entry name" value="SigBFG"/>
    <property type="match status" value="1"/>
</dbReference>
<dbReference type="InterPro" id="IPR013325">
    <property type="entry name" value="RNA_pol_sigma_r2"/>
</dbReference>
<dbReference type="InterPro" id="IPR036388">
    <property type="entry name" value="WH-like_DNA-bd_sf"/>
</dbReference>
<gene>
    <name evidence="9" type="ORF">GCM10022255_040820</name>
</gene>
<dbReference type="Gene3D" id="1.20.120.1810">
    <property type="match status" value="1"/>
</dbReference>
<dbReference type="PANTHER" id="PTHR30385">
    <property type="entry name" value="SIGMA FACTOR F FLAGELLAR"/>
    <property type="match status" value="1"/>
</dbReference>
<evidence type="ECO:0000256" key="2">
    <source>
        <dbReference type="ARBA" id="ARBA00023082"/>
    </source>
</evidence>
<evidence type="ECO:0000256" key="3">
    <source>
        <dbReference type="ARBA" id="ARBA00023125"/>
    </source>
</evidence>
<organism evidence="9 10">
    <name type="scientific">Dactylosporangium darangshiense</name>
    <dbReference type="NCBI Taxonomy" id="579108"/>
    <lineage>
        <taxon>Bacteria</taxon>
        <taxon>Bacillati</taxon>
        <taxon>Actinomycetota</taxon>
        <taxon>Actinomycetes</taxon>
        <taxon>Micromonosporales</taxon>
        <taxon>Micromonosporaceae</taxon>
        <taxon>Dactylosporangium</taxon>
    </lineage>
</organism>
<dbReference type="Gene3D" id="1.10.10.10">
    <property type="entry name" value="Winged helix-like DNA-binding domain superfamily/Winged helix DNA-binding domain"/>
    <property type="match status" value="2"/>
</dbReference>
<evidence type="ECO:0000313" key="9">
    <source>
        <dbReference type="EMBL" id="GAA4250779.1"/>
    </source>
</evidence>
<keyword evidence="4" id="KW-0804">Transcription</keyword>
<accession>A0ABP8DAI7</accession>
<dbReference type="CDD" id="cd06171">
    <property type="entry name" value="Sigma70_r4"/>
    <property type="match status" value="1"/>
</dbReference>
<name>A0ABP8DAI7_9ACTN</name>
<proteinExistence type="predicted"/>
<dbReference type="PRINTS" id="PR00046">
    <property type="entry name" value="SIGMA70FCT"/>
</dbReference>
<feature type="domain" description="RNA polymerase sigma-70 region 2" evidence="7">
    <location>
        <begin position="66"/>
        <end position="134"/>
    </location>
</feature>
<feature type="region of interest" description="Disordered" evidence="5">
    <location>
        <begin position="1"/>
        <end position="34"/>
    </location>
</feature>
<dbReference type="InterPro" id="IPR013324">
    <property type="entry name" value="RNA_pol_sigma_r3/r4-like"/>
</dbReference>
<dbReference type="InterPro" id="IPR007630">
    <property type="entry name" value="RNA_pol_sigma70_r4"/>
</dbReference>
<feature type="domain" description="RNA polymerase sigma-70 region 4" evidence="8">
    <location>
        <begin position="231"/>
        <end position="279"/>
    </location>
</feature>
<evidence type="ECO:0000256" key="4">
    <source>
        <dbReference type="ARBA" id="ARBA00023163"/>
    </source>
</evidence>
<dbReference type="NCBIfam" id="TIGR02937">
    <property type="entry name" value="sigma70-ECF"/>
    <property type="match status" value="1"/>
</dbReference>
<reference evidence="10" key="1">
    <citation type="journal article" date="2019" name="Int. J. Syst. Evol. Microbiol.">
        <title>The Global Catalogue of Microorganisms (GCM) 10K type strain sequencing project: providing services to taxonomists for standard genome sequencing and annotation.</title>
        <authorList>
            <consortium name="The Broad Institute Genomics Platform"/>
            <consortium name="The Broad Institute Genome Sequencing Center for Infectious Disease"/>
            <person name="Wu L."/>
            <person name="Ma J."/>
        </authorList>
    </citation>
    <scope>NUCLEOTIDE SEQUENCE [LARGE SCALE GENOMIC DNA]</scope>
    <source>
        <strain evidence="10">JCM 17441</strain>
    </source>
</reference>
<dbReference type="EMBL" id="BAABAT010000010">
    <property type="protein sequence ID" value="GAA4250779.1"/>
    <property type="molecule type" value="Genomic_DNA"/>
</dbReference>
<feature type="compositionally biased region" description="Low complexity" evidence="5">
    <location>
        <begin position="19"/>
        <end position="32"/>
    </location>
</feature>
<dbReference type="Pfam" id="PF04545">
    <property type="entry name" value="Sigma70_r4"/>
    <property type="match status" value="1"/>
</dbReference>
<dbReference type="Proteomes" id="UP001500620">
    <property type="component" value="Unassembled WGS sequence"/>
</dbReference>
<dbReference type="SUPFAM" id="SSF88659">
    <property type="entry name" value="Sigma3 and sigma4 domains of RNA polymerase sigma factors"/>
    <property type="match status" value="2"/>
</dbReference>
<dbReference type="Pfam" id="PF04542">
    <property type="entry name" value="Sigma70_r2"/>
    <property type="match status" value="1"/>
</dbReference>
<evidence type="ECO:0000256" key="1">
    <source>
        <dbReference type="ARBA" id="ARBA00023015"/>
    </source>
</evidence>
<keyword evidence="1" id="KW-0805">Transcription regulation</keyword>
<dbReference type="InterPro" id="IPR014284">
    <property type="entry name" value="RNA_pol_sigma-70_dom"/>
</dbReference>
<feature type="domain" description="RNA polymerase sigma-70 region 3" evidence="6">
    <location>
        <begin position="144"/>
        <end position="196"/>
    </location>
</feature>
<dbReference type="InterPro" id="IPR007627">
    <property type="entry name" value="RNA_pol_sigma70_r2"/>
</dbReference>
<evidence type="ECO:0000313" key="10">
    <source>
        <dbReference type="Proteomes" id="UP001500620"/>
    </source>
</evidence>
<evidence type="ECO:0000256" key="5">
    <source>
        <dbReference type="SAM" id="MobiDB-lite"/>
    </source>
</evidence>
<dbReference type="InterPro" id="IPR000943">
    <property type="entry name" value="RNA_pol_sigma70"/>
</dbReference>
<dbReference type="InterPro" id="IPR007624">
    <property type="entry name" value="RNA_pol_sigma70_r3"/>
</dbReference>
<protein>
    <recommendedName>
        <fullName evidence="11">RNA polymerase sigma factor</fullName>
    </recommendedName>
</protein>
<evidence type="ECO:0008006" key="11">
    <source>
        <dbReference type="Google" id="ProtNLM"/>
    </source>
</evidence>
<evidence type="ECO:0000259" key="8">
    <source>
        <dbReference type="Pfam" id="PF04545"/>
    </source>
</evidence>
<evidence type="ECO:0000259" key="6">
    <source>
        <dbReference type="Pfam" id="PF04539"/>
    </source>
</evidence>
<keyword evidence="10" id="KW-1185">Reference proteome</keyword>
<sequence length="286" mass="31102">MAGRQGDPLMTVTAHSRTRVPAPRPGGRTTRPGGKEAEAAAQALLTLLADLPAGSPDRARIRSRIVELYLPLAEYLARRFRNRGEPADDLNQVANLGLIKSVDGYDPSRGAAFTSYAIPMIVGELKRHFRDKGWDVRVPRRLQELRLEIGKVSGDLAQQLGRSPTVADLAARLDVSEEEIIEGLESGGAYRALSINMPAGGADSGAELADLLGGEDRSLAAVDDRESLRPLLARLPAREQKIIAMRFFGNLTQIQIAERLGISQMHVSRLLARSLTFLRGELSDPL</sequence>